<accession>A0ABV6ZXR8</accession>
<dbReference type="RefSeq" id="WP_343164487.1">
    <property type="nucleotide sequence ID" value="NZ_JBHRSV010000016.1"/>
</dbReference>
<protein>
    <submittedName>
        <fullName evidence="1">Antibiotic biosynthesis monooxygenase</fullName>
    </submittedName>
</protein>
<organism evidence="1 2">
    <name type="scientific">Hyphobacterium vulgare</name>
    <dbReference type="NCBI Taxonomy" id="1736751"/>
    <lineage>
        <taxon>Bacteria</taxon>
        <taxon>Pseudomonadati</taxon>
        <taxon>Pseudomonadota</taxon>
        <taxon>Alphaproteobacteria</taxon>
        <taxon>Maricaulales</taxon>
        <taxon>Maricaulaceae</taxon>
        <taxon>Hyphobacterium</taxon>
    </lineage>
</organism>
<gene>
    <name evidence="1" type="ORF">ACFOOR_08635</name>
</gene>
<dbReference type="SUPFAM" id="SSF54909">
    <property type="entry name" value="Dimeric alpha+beta barrel"/>
    <property type="match status" value="1"/>
</dbReference>
<dbReference type="InterPro" id="IPR011008">
    <property type="entry name" value="Dimeric_a/b-barrel"/>
</dbReference>
<name>A0ABV6ZXR8_9PROT</name>
<evidence type="ECO:0000313" key="1">
    <source>
        <dbReference type="EMBL" id="MFC2926171.1"/>
    </source>
</evidence>
<keyword evidence="1" id="KW-0560">Oxidoreductase</keyword>
<dbReference type="GO" id="GO:0004497">
    <property type="term" value="F:monooxygenase activity"/>
    <property type="evidence" value="ECO:0007669"/>
    <property type="project" value="UniProtKB-KW"/>
</dbReference>
<proteinExistence type="predicted"/>
<comment type="caution">
    <text evidence="1">The sequence shown here is derived from an EMBL/GenBank/DDBJ whole genome shotgun (WGS) entry which is preliminary data.</text>
</comment>
<dbReference type="EMBL" id="JBHRSV010000016">
    <property type="protein sequence ID" value="MFC2926171.1"/>
    <property type="molecule type" value="Genomic_DNA"/>
</dbReference>
<keyword evidence="2" id="KW-1185">Reference proteome</keyword>
<keyword evidence="1" id="KW-0503">Monooxygenase</keyword>
<dbReference type="Proteomes" id="UP001595379">
    <property type="component" value="Unassembled WGS sequence"/>
</dbReference>
<evidence type="ECO:0000313" key="2">
    <source>
        <dbReference type="Proteomes" id="UP001595379"/>
    </source>
</evidence>
<dbReference type="Gene3D" id="3.30.70.100">
    <property type="match status" value="1"/>
</dbReference>
<sequence>MTIAVLYRWRITPGKEAEFRAAWVEGTKLIHEKCGSYGARLHEGADGLFWSYARWPSDEVRKACFEQNDFFSKACFKTMQAAIAERFDEVVLTVTDDVLREE</sequence>
<reference evidence="2" key="1">
    <citation type="journal article" date="2019" name="Int. J. Syst. Evol. Microbiol.">
        <title>The Global Catalogue of Microorganisms (GCM) 10K type strain sequencing project: providing services to taxonomists for standard genome sequencing and annotation.</title>
        <authorList>
            <consortium name="The Broad Institute Genomics Platform"/>
            <consortium name="The Broad Institute Genome Sequencing Center for Infectious Disease"/>
            <person name="Wu L."/>
            <person name="Ma J."/>
        </authorList>
    </citation>
    <scope>NUCLEOTIDE SEQUENCE [LARGE SCALE GENOMIC DNA]</scope>
    <source>
        <strain evidence="2">KCTC 52487</strain>
    </source>
</reference>